<dbReference type="InterPro" id="IPR048913">
    <property type="entry name" value="BetaGal_gal-bd"/>
</dbReference>
<dbReference type="GO" id="GO:0004553">
    <property type="term" value="F:hydrolase activity, hydrolyzing O-glycosyl compounds"/>
    <property type="evidence" value="ECO:0007669"/>
    <property type="project" value="InterPro"/>
</dbReference>
<evidence type="ECO:0008006" key="8">
    <source>
        <dbReference type="Google" id="ProtNLM"/>
    </source>
</evidence>
<sequence length="258" mass="28396">MNKICLLLCCLLPGLFRAGAQELKMTECAPLTQIYGEVSESDELLPMGDVGVEFGYVLYQAAITVPAGEAALELENVRDYAAVYLDGVFQGTLTDNRKTLVLKAETGQHTLQLYVENIGRITYGPEILDNSKGLFGEARLAGETIAGWTITPLEVRDADPETLEFEALGPCNTPCFRRGQFDRAAHEGAVYLDVSGWGMGEVWINGHYLGSFWDEEKQQSILIPAEILAEKGNRIVVFDLKNNDPGATMRLSDKPVFK</sequence>
<evidence type="ECO:0000313" key="6">
    <source>
        <dbReference type="EMBL" id="KAA2372168.1"/>
    </source>
</evidence>
<protein>
    <recommendedName>
        <fullName evidence="8">Beta-galactosidase</fullName>
    </recommendedName>
</protein>
<dbReference type="InterPro" id="IPR001944">
    <property type="entry name" value="Glycoside_Hdrlase_35"/>
</dbReference>
<dbReference type="GO" id="GO:0005975">
    <property type="term" value="P:carbohydrate metabolic process"/>
    <property type="evidence" value="ECO:0007669"/>
    <property type="project" value="InterPro"/>
</dbReference>
<dbReference type="PANTHER" id="PTHR23421">
    <property type="entry name" value="BETA-GALACTOSIDASE RELATED"/>
    <property type="match status" value="1"/>
</dbReference>
<evidence type="ECO:0000256" key="2">
    <source>
        <dbReference type="ARBA" id="ARBA00023295"/>
    </source>
</evidence>
<evidence type="ECO:0000259" key="5">
    <source>
        <dbReference type="Pfam" id="PF21467"/>
    </source>
</evidence>
<feature type="domain" description="Beta-galactosidase galactose-binding" evidence="5">
    <location>
        <begin position="174"/>
        <end position="233"/>
    </location>
</feature>
<dbReference type="Gene3D" id="2.60.120.260">
    <property type="entry name" value="Galactose-binding domain-like"/>
    <property type="match status" value="2"/>
</dbReference>
<keyword evidence="1" id="KW-0378">Hydrolase</keyword>
<evidence type="ECO:0000256" key="3">
    <source>
        <dbReference type="SAM" id="SignalP"/>
    </source>
</evidence>
<comment type="caution">
    <text evidence="6">The sequence shown here is derived from an EMBL/GenBank/DDBJ whole genome shotgun (WGS) entry which is preliminary data.</text>
</comment>
<dbReference type="Pfam" id="PF21467">
    <property type="entry name" value="BetaGal_gal-bd"/>
    <property type="match status" value="1"/>
</dbReference>
<evidence type="ECO:0000259" key="4">
    <source>
        <dbReference type="Pfam" id="PF21317"/>
    </source>
</evidence>
<dbReference type="AlphaFoldDB" id="A0A5B3GEV4"/>
<dbReference type="InterPro" id="IPR008979">
    <property type="entry name" value="Galactose-bd-like_sf"/>
</dbReference>
<accession>A0A5B3GEV4</accession>
<proteinExistence type="predicted"/>
<dbReference type="RefSeq" id="WP_149886882.1">
    <property type="nucleotide sequence ID" value="NZ_AP031448.1"/>
</dbReference>
<dbReference type="EMBL" id="VVXK01000001">
    <property type="protein sequence ID" value="KAA2372168.1"/>
    <property type="molecule type" value="Genomic_DNA"/>
</dbReference>
<dbReference type="InterPro" id="IPR048912">
    <property type="entry name" value="BetaGal1-like_ABD1"/>
</dbReference>
<keyword evidence="3" id="KW-0732">Signal</keyword>
<reference evidence="6 7" key="1">
    <citation type="journal article" date="2019" name="Nat. Med.">
        <title>A library of human gut bacterial isolates paired with longitudinal multiomics data enables mechanistic microbiome research.</title>
        <authorList>
            <person name="Poyet M."/>
            <person name="Groussin M."/>
            <person name="Gibbons S.M."/>
            <person name="Avila-Pacheco J."/>
            <person name="Jiang X."/>
            <person name="Kearney S.M."/>
            <person name="Perrotta A.R."/>
            <person name="Berdy B."/>
            <person name="Zhao S."/>
            <person name="Lieberman T.D."/>
            <person name="Swanson P.K."/>
            <person name="Smith M."/>
            <person name="Roesemann S."/>
            <person name="Alexander J.E."/>
            <person name="Rich S.A."/>
            <person name="Livny J."/>
            <person name="Vlamakis H."/>
            <person name="Clish C."/>
            <person name="Bullock K."/>
            <person name="Deik A."/>
            <person name="Scott J."/>
            <person name="Pierce K.A."/>
            <person name="Xavier R.J."/>
            <person name="Alm E.J."/>
        </authorList>
    </citation>
    <scope>NUCLEOTIDE SEQUENCE [LARGE SCALE GENOMIC DNA]</scope>
    <source>
        <strain evidence="6 7">BIOML-A2</strain>
    </source>
</reference>
<evidence type="ECO:0000256" key="1">
    <source>
        <dbReference type="ARBA" id="ARBA00022801"/>
    </source>
</evidence>
<evidence type="ECO:0000313" key="7">
    <source>
        <dbReference type="Proteomes" id="UP000323567"/>
    </source>
</evidence>
<feature type="chain" id="PRO_5022981331" description="Beta-galactosidase" evidence="3">
    <location>
        <begin position="21"/>
        <end position="258"/>
    </location>
</feature>
<gene>
    <name evidence="6" type="ORF">F2Y13_01510</name>
</gene>
<name>A0A5B3GEV4_9BACT</name>
<feature type="domain" description="Beta-galactosidase 1-like first all-beta" evidence="4">
    <location>
        <begin position="47"/>
        <end position="154"/>
    </location>
</feature>
<dbReference type="SUPFAM" id="SSF49785">
    <property type="entry name" value="Galactose-binding domain-like"/>
    <property type="match status" value="1"/>
</dbReference>
<feature type="signal peptide" evidence="3">
    <location>
        <begin position="1"/>
        <end position="20"/>
    </location>
</feature>
<dbReference type="Pfam" id="PF21317">
    <property type="entry name" value="BetaGal_ABD_1"/>
    <property type="match status" value="1"/>
</dbReference>
<dbReference type="Proteomes" id="UP000323567">
    <property type="component" value="Unassembled WGS sequence"/>
</dbReference>
<organism evidence="6 7">
    <name type="scientific">Alistipes shahii</name>
    <dbReference type="NCBI Taxonomy" id="328814"/>
    <lineage>
        <taxon>Bacteria</taxon>
        <taxon>Pseudomonadati</taxon>
        <taxon>Bacteroidota</taxon>
        <taxon>Bacteroidia</taxon>
        <taxon>Bacteroidales</taxon>
        <taxon>Rikenellaceae</taxon>
        <taxon>Alistipes</taxon>
    </lineage>
</organism>
<keyword evidence="2" id="KW-0326">Glycosidase</keyword>